<organism evidence="3 4">
    <name type="scientific">Jaapia argillacea MUCL 33604</name>
    <dbReference type="NCBI Taxonomy" id="933084"/>
    <lineage>
        <taxon>Eukaryota</taxon>
        <taxon>Fungi</taxon>
        <taxon>Dikarya</taxon>
        <taxon>Basidiomycota</taxon>
        <taxon>Agaricomycotina</taxon>
        <taxon>Agaricomycetes</taxon>
        <taxon>Agaricomycetidae</taxon>
        <taxon>Jaapiales</taxon>
        <taxon>Jaapiaceae</taxon>
        <taxon>Jaapia</taxon>
    </lineage>
</organism>
<feature type="compositionally biased region" description="Basic residues" evidence="2">
    <location>
        <begin position="257"/>
        <end position="268"/>
    </location>
</feature>
<gene>
    <name evidence="3" type="ORF">JAAARDRAFT_60101</name>
</gene>
<dbReference type="InterPro" id="IPR029060">
    <property type="entry name" value="PIN-like_dom_sf"/>
</dbReference>
<feature type="region of interest" description="Disordered" evidence="2">
    <location>
        <begin position="549"/>
        <end position="571"/>
    </location>
</feature>
<dbReference type="AlphaFoldDB" id="A0A067PMW6"/>
<proteinExistence type="inferred from homology"/>
<evidence type="ECO:0008006" key="5">
    <source>
        <dbReference type="Google" id="ProtNLM"/>
    </source>
</evidence>
<dbReference type="STRING" id="933084.A0A067PMW6"/>
<dbReference type="OrthoDB" id="25987at2759"/>
<dbReference type="InParanoid" id="A0A067PMW6"/>
<dbReference type="InterPro" id="IPR026832">
    <property type="entry name" value="Asteroid"/>
</dbReference>
<keyword evidence="4" id="KW-1185">Reference proteome</keyword>
<protein>
    <recommendedName>
        <fullName evidence="5">Asteroid domain-containing protein</fullName>
    </recommendedName>
</protein>
<feature type="compositionally biased region" description="Acidic residues" evidence="2">
    <location>
        <begin position="552"/>
        <end position="571"/>
    </location>
</feature>
<feature type="region of interest" description="Disordered" evidence="2">
    <location>
        <begin position="240"/>
        <end position="277"/>
    </location>
</feature>
<evidence type="ECO:0000313" key="3">
    <source>
        <dbReference type="EMBL" id="KDQ55145.1"/>
    </source>
</evidence>
<dbReference type="PANTHER" id="PTHR15665">
    <property type="entry name" value="ASTEROID PROTEIN"/>
    <property type="match status" value="1"/>
</dbReference>
<sequence>MGVHGLTTYLRENKRILSEQIVLTSTSQPPGSVPSMNAVENPPKQDVRLVVDGWSFIYELYRSSSLPWVYGGEYFEFAALVEEVVEAWRSLGMELHFVFDGPYPELKFPTLISRASQSVIQPSLLFFRTSATSRSAARFLNETRILPRLCLSACLQALFRLQARLHPQTSLNGVSEGKHRPSALHIHFADSEADPYAIELAARIHGYVVGLDSDFIVLNKEGYEGYVPIDEMVWIATADEEDDKPDENDGEFQTVKNSRKKKAQKISRGRLGLIPPNESGNDPSLTLTFAVYKPSALATHLQIPVTILPLLGALVGNDYNNVHSLFNSTTYPLSSGPPTNKRIIQHLFFDRHMSSTQRITHVASTLHSILSAAAPTSPNRKKPKQKNQVNSVMDLIDRTVSALLPRGADSLSSGEQESIVEKIVEATLIYAIPHYAGGEGNLWPTEVCPLHDPEACPLFVMLHPTLHTELGPVDSDIGIVDEAGEEIRALYIDAYRRGKLSPRIMDVMSTKTFWPRHFLEDMDLEGTTRSIGRGLRVFVYAVLDEGLGIPEDIPEEEEVEEEGSDDEEDEDELIDVVEEHSDDGEDGEPDPLAPLQNAIHRLESGGSDSGSAYGPPPSTSSHTRSHRATRPVVVEYVRRGTRLAAEEVTVAPLTSLISLHGDMDLTVPVQLMSEDHRLGIFFSATKSDMPSVRSLSRHLTMAVVTVRWVVQCMHTRAVDSGGIWEKQKERWTKGEARAFLASFNCSSGSQPEAPESQLPPIENRNIQLTAQTTAALEAMEHLSQVLLLTERLPSPVPLFSGKRFHSLLTGTTPLNPADVPEPVWKACSDGLEDAFVEEKAKKGKRDRKAKQTTIIPPAPAITKKTSSQGGFFGLLADVDA</sequence>
<evidence type="ECO:0000256" key="2">
    <source>
        <dbReference type="SAM" id="MobiDB-lite"/>
    </source>
</evidence>
<reference evidence="4" key="1">
    <citation type="journal article" date="2014" name="Proc. Natl. Acad. Sci. U.S.A.">
        <title>Extensive sampling of basidiomycete genomes demonstrates inadequacy of the white-rot/brown-rot paradigm for wood decay fungi.</title>
        <authorList>
            <person name="Riley R."/>
            <person name="Salamov A.A."/>
            <person name="Brown D.W."/>
            <person name="Nagy L.G."/>
            <person name="Floudas D."/>
            <person name="Held B.W."/>
            <person name="Levasseur A."/>
            <person name="Lombard V."/>
            <person name="Morin E."/>
            <person name="Otillar R."/>
            <person name="Lindquist E.A."/>
            <person name="Sun H."/>
            <person name="LaButti K.M."/>
            <person name="Schmutz J."/>
            <person name="Jabbour D."/>
            <person name="Luo H."/>
            <person name="Baker S.E."/>
            <person name="Pisabarro A.G."/>
            <person name="Walton J.D."/>
            <person name="Blanchette R.A."/>
            <person name="Henrissat B."/>
            <person name="Martin F."/>
            <person name="Cullen D."/>
            <person name="Hibbett D.S."/>
            <person name="Grigoriev I.V."/>
        </authorList>
    </citation>
    <scope>NUCLEOTIDE SEQUENCE [LARGE SCALE GENOMIC DNA]</scope>
    <source>
        <strain evidence="4">MUCL 33604</strain>
    </source>
</reference>
<dbReference type="Gene3D" id="3.40.50.1010">
    <property type="entry name" value="5'-nuclease"/>
    <property type="match status" value="1"/>
</dbReference>
<dbReference type="SUPFAM" id="SSF88723">
    <property type="entry name" value="PIN domain-like"/>
    <property type="match status" value="1"/>
</dbReference>
<evidence type="ECO:0000256" key="1">
    <source>
        <dbReference type="ARBA" id="ARBA00007398"/>
    </source>
</evidence>
<feature type="compositionally biased region" description="Acidic residues" evidence="2">
    <location>
        <begin position="240"/>
        <end position="250"/>
    </location>
</feature>
<feature type="region of interest" description="Disordered" evidence="2">
    <location>
        <begin position="602"/>
        <end position="629"/>
    </location>
</feature>
<accession>A0A067PMW6</accession>
<dbReference type="Proteomes" id="UP000027265">
    <property type="component" value="Unassembled WGS sequence"/>
</dbReference>
<dbReference type="PANTHER" id="PTHR15665:SF1">
    <property type="entry name" value="PROTEIN ASTEROID HOMOLOG 1"/>
    <property type="match status" value="1"/>
</dbReference>
<dbReference type="EMBL" id="KL197726">
    <property type="protein sequence ID" value="KDQ55145.1"/>
    <property type="molecule type" value="Genomic_DNA"/>
</dbReference>
<dbReference type="HOGENOM" id="CLU_314230_0_0_1"/>
<evidence type="ECO:0000313" key="4">
    <source>
        <dbReference type="Proteomes" id="UP000027265"/>
    </source>
</evidence>
<comment type="similarity">
    <text evidence="1">Belongs to the asteroid family.</text>
</comment>
<name>A0A067PMW6_9AGAM</name>